<evidence type="ECO:0000313" key="1">
    <source>
        <dbReference type="EMBL" id="USQ15449.1"/>
    </source>
</evidence>
<geneLocation type="plasmid" evidence="1 2">
    <name>pLlyPCM2298_1</name>
</geneLocation>
<sequence length="54" mass="6429">MTIFNHYAYIGIEQIFARCFLQNMHAFKYRIVLLAKYHAFAMNQIFIGNTLLVE</sequence>
<dbReference type="RefSeq" id="WP_252582698.1">
    <property type="nucleotide sequence ID" value="NZ_CP071528.1"/>
</dbReference>
<protein>
    <submittedName>
        <fullName evidence="1">Uncharacterized protein</fullName>
    </submittedName>
</protein>
<keyword evidence="2" id="KW-1185">Reference proteome</keyword>
<dbReference type="EMBL" id="CP071528">
    <property type="protein sequence ID" value="USQ15449.1"/>
    <property type="molecule type" value="Genomic_DNA"/>
</dbReference>
<gene>
    <name evidence="1" type="ORF">J2N86_14505</name>
</gene>
<accession>A0ABY4YEE3</accession>
<evidence type="ECO:0000313" key="2">
    <source>
        <dbReference type="Proteomes" id="UP001057474"/>
    </source>
</evidence>
<proteinExistence type="predicted"/>
<dbReference type="Proteomes" id="UP001057474">
    <property type="component" value="Plasmid pLlyPCM2298_1"/>
</dbReference>
<reference evidence="1" key="1">
    <citation type="submission" date="2021-03" db="EMBL/GenBank/DDBJ databases">
        <title>Legionella lytica PCM 2298.</title>
        <authorList>
            <person name="Koper P."/>
        </authorList>
    </citation>
    <scope>NUCLEOTIDE SEQUENCE</scope>
    <source>
        <strain evidence="1">PCM 2298</strain>
        <plasmid evidence="1">pLlyPCM2298_1</plasmid>
    </source>
</reference>
<name>A0ABY4YEE3_9GAMM</name>
<keyword evidence="1" id="KW-0614">Plasmid</keyword>
<organism evidence="1 2">
    <name type="scientific">Legionella lytica</name>
    <dbReference type="NCBI Taxonomy" id="96232"/>
    <lineage>
        <taxon>Bacteria</taxon>
        <taxon>Pseudomonadati</taxon>
        <taxon>Pseudomonadota</taxon>
        <taxon>Gammaproteobacteria</taxon>
        <taxon>Legionellales</taxon>
        <taxon>Legionellaceae</taxon>
        <taxon>Legionella</taxon>
    </lineage>
</organism>